<sequence>MGGSAGNATGTPLAPLRGEEAKNQEEDEADRDVTASLLDRDLPLPAGAEEADFAGAAKAVVAGGSHVMVLTNMGGVWSWGSNAFGQLGLGHFEDQHRPRLVRALAGVGVDSIAAGWRHSIAVVDGGIVAWGHTSAVPTVTPIPMPPPPPGVREDGASAEGEGEEWAGAQPAHGRLDLTHAVSPLPLESPFRTTHRTALAALCAFSHTLSISVVAYTELLLGHDPRRPPVTAVERAQGRLQLWKRHEREVLGSGAGHSRGLAALAAIAATVEEQLDANGGLDADGEDSDEAASVPDELRDDAYVTGARRLPVAGYVDSYVTRVRASLPVTAAQAAAAAEAGTDVHSVARRKSKTGASMARIAANTGPASMDVSGRAAAGAGAGAGASTAASKRSDMARRTMGQRRPTLSFLSPAAATPLGLSASGPARPKARPATAGTAGAGPLGAAPPPPPPRRREAGAGGMFAHRPTEAVRTGLEASLGGAAGAQRSEAEAERARQAHRESAMAAINAAAVSADAEREVIDAVSSIPGLAHQVAGPISGRWLAAGLMKYMGRHAGQDKARRARESGRARKEARAVTLPGLLHAAAIAHAANVARQAVARGMSDEAAAQEAARALAAGAASAKRAAEFNASFRAAVAQAVGGTAGDEVSEAASRWLGVSPSAAPPARSRRGTRAPASLGAAVVAAAAGSSPASSDGSDWRRGAAAHFDGDGEESVRDEYDADGRLAMARRAADAEGMQGHGGSVLTLLATVRRRQLEAAAAAVAAQATPGVRSHAAEAAAGGRAGRSPPERGLDSTAALLEVQAAVAGGDVGALVAAGIDPASAAAASAELVERLRRGEAVSDETAIVPAKRRPVPAASTQITPRGLVLSARAVSNLLLQLRLRRARDLKADTTPLERLSLLPALALQASRVAELAMRRDRSLATMGQEELQARLAETRAIEEAGVADVAGADARAAAALRAAALRHIARHPADVARVEANDPTSHAAIVARAQGAGRRWREPGMSVGALGGGGDLLAIAWGGADLAARTGRRATRSEAAAASAVAAAARGSSVALGGAAMDPLMQVSSTGFGRLGFDRHGRRVDTEAEARNVVLWRQREQQDATERARRRISLQREAQRAARAAARAHGGPVVLGAALKRFDPSQFPLPASWLGSHGGAEHGGAGAAPGRSGAGRFDPGRGRGVRPMDASLDARAFAVAEQPMTEAERKTAWQNKARLAASSTAAPIAGEDLALGEAPAPSWAGHAARAIHRSAGGRSGASPSPRSRDFSSQPRFSGVGTTDVDAAIDHEIAAQAASEGQLGAALTRGGIRAAPSAAAPGDESARSRDALSSAIRSAADHHWRRGGRDSVAGGDAATAATGVTVGRSTVAGPPGVPMGDLMPPPREMRRSSQQPQHHHRSGSSAHRGHGDDEPLARRSPPPGLAYDPQDLELEDEIGVTHAR</sequence>
<organism evidence="3 4">
    <name type="scientific">Cafeteria roenbergensis</name>
    <name type="common">Marine flagellate</name>
    <dbReference type="NCBI Taxonomy" id="33653"/>
    <lineage>
        <taxon>Eukaryota</taxon>
        <taxon>Sar</taxon>
        <taxon>Stramenopiles</taxon>
        <taxon>Bigyra</taxon>
        <taxon>Opalozoa</taxon>
        <taxon>Bicosoecida</taxon>
        <taxon>Cafeteriaceae</taxon>
        <taxon>Cafeteria</taxon>
    </lineage>
</organism>
<reference evidence="3 4" key="1">
    <citation type="submission" date="2019-07" db="EMBL/GenBank/DDBJ databases">
        <title>Genomes of Cafeteria roenbergensis.</title>
        <authorList>
            <person name="Fischer M.G."/>
            <person name="Hackl T."/>
            <person name="Roman M."/>
        </authorList>
    </citation>
    <scope>NUCLEOTIDE SEQUENCE [LARGE SCALE GENOMIC DNA]</scope>
    <source>
        <strain evidence="3 4">BVI</strain>
    </source>
</reference>
<keyword evidence="4" id="KW-1185">Reference proteome</keyword>
<dbReference type="PROSITE" id="PS50012">
    <property type="entry name" value="RCC1_3"/>
    <property type="match status" value="1"/>
</dbReference>
<feature type="region of interest" description="Disordered" evidence="2">
    <location>
        <begin position="277"/>
        <end position="296"/>
    </location>
</feature>
<feature type="region of interest" description="Disordered" evidence="2">
    <location>
        <begin position="1"/>
        <end position="34"/>
    </location>
</feature>
<gene>
    <name evidence="3" type="ORF">FNF29_05081</name>
</gene>
<feature type="compositionally biased region" description="Gly residues" evidence="2">
    <location>
        <begin position="1156"/>
        <end position="1167"/>
    </location>
</feature>
<dbReference type="PANTHER" id="PTHR46849">
    <property type="entry name" value="RCC1 DOMAIN-CONTAINING PROTEIN 1"/>
    <property type="match status" value="1"/>
</dbReference>
<feature type="compositionally biased region" description="Low complexity" evidence="2">
    <location>
        <begin position="372"/>
        <end position="390"/>
    </location>
</feature>
<dbReference type="InterPro" id="IPR009091">
    <property type="entry name" value="RCC1/BLIP-II"/>
</dbReference>
<evidence type="ECO:0000256" key="2">
    <source>
        <dbReference type="SAM" id="MobiDB-lite"/>
    </source>
</evidence>
<feature type="compositionally biased region" description="Basic and acidic residues" evidence="2">
    <location>
        <begin position="697"/>
        <end position="716"/>
    </location>
</feature>
<dbReference type="PANTHER" id="PTHR46849:SF1">
    <property type="entry name" value="RCC1 DOMAIN-CONTAINING PROTEIN 1"/>
    <property type="match status" value="1"/>
</dbReference>
<feature type="region of interest" description="Disordered" evidence="2">
    <location>
        <begin position="688"/>
        <end position="716"/>
    </location>
</feature>
<feature type="compositionally biased region" description="Low complexity" evidence="2">
    <location>
        <begin position="1351"/>
        <end position="1372"/>
    </location>
</feature>
<dbReference type="InterPro" id="IPR052830">
    <property type="entry name" value="RCC1_domain-containing"/>
</dbReference>
<name>A0A5A8CDV3_CAFRO</name>
<evidence type="ECO:0000313" key="3">
    <source>
        <dbReference type="EMBL" id="KAA0150744.1"/>
    </source>
</evidence>
<dbReference type="InterPro" id="IPR000408">
    <property type="entry name" value="Reg_chr_condens"/>
</dbReference>
<accession>A0A5A8CDV3</accession>
<feature type="compositionally biased region" description="Polar residues" evidence="2">
    <location>
        <begin position="1"/>
        <end position="10"/>
    </location>
</feature>
<proteinExistence type="predicted"/>
<feature type="region of interest" description="Disordered" evidence="2">
    <location>
        <begin position="1314"/>
        <end position="1443"/>
    </location>
</feature>
<protein>
    <submittedName>
        <fullName evidence="3">Uncharacterized protein</fullName>
    </submittedName>
</protein>
<comment type="caution">
    <text evidence="3">The sequence shown here is derived from an EMBL/GenBank/DDBJ whole genome shotgun (WGS) entry which is preliminary data.</text>
</comment>
<feature type="compositionally biased region" description="Low complexity" evidence="2">
    <location>
        <begin position="424"/>
        <end position="437"/>
    </location>
</feature>
<feature type="compositionally biased region" description="Low complexity" evidence="2">
    <location>
        <begin position="770"/>
        <end position="787"/>
    </location>
</feature>
<evidence type="ECO:0000313" key="4">
    <source>
        <dbReference type="Proteomes" id="UP000323011"/>
    </source>
</evidence>
<evidence type="ECO:0000256" key="1">
    <source>
        <dbReference type="PROSITE-ProRule" id="PRU00235"/>
    </source>
</evidence>
<dbReference type="SUPFAM" id="SSF50985">
    <property type="entry name" value="RCC1/BLIP-II"/>
    <property type="match status" value="1"/>
</dbReference>
<dbReference type="Gene3D" id="2.130.10.30">
    <property type="entry name" value="Regulator of chromosome condensation 1/beta-lactamase-inhibitor protein II"/>
    <property type="match status" value="1"/>
</dbReference>
<feature type="region of interest" description="Disordered" evidence="2">
    <location>
        <begin position="770"/>
        <end position="792"/>
    </location>
</feature>
<feature type="region of interest" description="Disordered" evidence="2">
    <location>
        <begin position="1246"/>
        <end position="1278"/>
    </location>
</feature>
<feature type="compositionally biased region" description="Pro residues" evidence="2">
    <location>
        <begin position="140"/>
        <end position="150"/>
    </location>
</feature>
<feature type="compositionally biased region" description="Low complexity" evidence="2">
    <location>
        <begin position="1246"/>
        <end position="1265"/>
    </location>
</feature>
<dbReference type="EMBL" id="VLTN01000032">
    <property type="protein sequence ID" value="KAA0150744.1"/>
    <property type="molecule type" value="Genomic_DNA"/>
</dbReference>
<feature type="repeat" description="RCC1" evidence="1">
    <location>
        <begin position="74"/>
        <end position="125"/>
    </location>
</feature>
<dbReference type="Proteomes" id="UP000323011">
    <property type="component" value="Unassembled WGS sequence"/>
</dbReference>
<feature type="region of interest" description="Disordered" evidence="2">
    <location>
        <begin position="366"/>
        <end position="460"/>
    </location>
</feature>
<feature type="region of interest" description="Disordered" evidence="2">
    <location>
        <begin position="139"/>
        <end position="162"/>
    </location>
</feature>
<dbReference type="Pfam" id="PF00415">
    <property type="entry name" value="RCC1"/>
    <property type="match status" value="1"/>
</dbReference>
<feature type="region of interest" description="Disordered" evidence="2">
    <location>
        <begin position="1153"/>
        <end position="1184"/>
    </location>
</feature>